<organism evidence="1 2">
    <name type="scientific">Candidatus Omnitrophus magneticus</name>
    <dbReference type="NCBI Taxonomy" id="1609969"/>
    <lineage>
        <taxon>Bacteria</taxon>
        <taxon>Pseudomonadati</taxon>
        <taxon>Candidatus Omnitrophota</taxon>
        <taxon>Candidatus Omnitrophus</taxon>
    </lineage>
</organism>
<reference evidence="1 2" key="1">
    <citation type="submission" date="2015-02" db="EMBL/GenBank/DDBJ databases">
        <title>Single-cell genomics of uncultivated deep-branching MTB reveals a conserved set of magnetosome genes.</title>
        <authorList>
            <person name="Kolinko S."/>
            <person name="Richter M."/>
            <person name="Glockner F.O."/>
            <person name="Brachmann A."/>
            <person name="Schuler D."/>
        </authorList>
    </citation>
    <scope>NUCLEOTIDE SEQUENCE [LARGE SCALE GENOMIC DNA]</scope>
    <source>
        <strain evidence="1">SKK-01</strain>
    </source>
</reference>
<comment type="caution">
    <text evidence="1">The sequence shown here is derived from an EMBL/GenBank/DDBJ whole genome shotgun (WGS) entry which is preliminary data.</text>
</comment>
<accession>A0A0F0CJR3</accession>
<dbReference type="EMBL" id="JYNY01000535">
    <property type="protein sequence ID" value="KJJ83568.1"/>
    <property type="molecule type" value="Genomic_DNA"/>
</dbReference>
<dbReference type="AlphaFoldDB" id="A0A0F0CJR3"/>
<sequence length="48" mass="5756">CLRESIKIEIIISCEEIFNDLEVEKEDIDLNGIKNIIEEWFITNNRFI</sequence>
<protein>
    <submittedName>
        <fullName evidence="1">Uncharacterized protein</fullName>
    </submittedName>
</protein>
<gene>
    <name evidence="1" type="ORF">OMAG_002562</name>
</gene>
<name>A0A0F0CJR3_9BACT</name>
<dbReference type="Proteomes" id="UP000033428">
    <property type="component" value="Unassembled WGS sequence"/>
</dbReference>
<feature type="non-terminal residue" evidence="1">
    <location>
        <position position="1"/>
    </location>
</feature>
<proteinExistence type="predicted"/>
<keyword evidence="2" id="KW-1185">Reference proteome</keyword>
<evidence type="ECO:0000313" key="1">
    <source>
        <dbReference type="EMBL" id="KJJ83568.1"/>
    </source>
</evidence>
<evidence type="ECO:0000313" key="2">
    <source>
        <dbReference type="Proteomes" id="UP000033428"/>
    </source>
</evidence>